<sequence length="145" mass="17178">MNNMAYTPNDIYDYIIENDRESEFLQAITLHKQNFSIGEITDRRFLVKEDKTVKFISKMYKINIQITDDDIITAVMNGLYVSAFISRQGDAYNVHFLVHAYPENMKSQFDDEILKEVLRYMIMMTIVRLRLDTPEKVEEYLGSRE</sequence>
<reference evidence="1" key="1">
    <citation type="submission" date="2020-06" db="EMBL/GenBank/DDBJ databases">
        <title>Characterization of fructooligosaccharide metabolism and fructooligosaccharide-degrading enzymes in human commensal butyrate producers.</title>
        <authorList>
            <person name="Tanno H."/>
            <person name="Fujii T."/>
            <person name="Hirano K."/>
            <person name="Maeno S."/>
            <person name="Tonozuka T."/>
            <person name="Sakamoto M."/>
            <person name="Ohkuma M."/>
            <person name="Tochio T."/>
            <person name="Endo A."/>
        </authorList>
    </citation>
    <scope>NUCLEOTIDE SEQUENCE</scope>
    <source>
        <strain evidence="1">JCM 31265</strain>
    </source>
</reference>
<dbReference type="Proteomes" id="UP000660047">
    <property type="component" value="Unassembled WGS sequence"/>
</dbReference>
<gene>
    <name evidence="1" type="ORF">COEU31_19060</name>
</gene>
<dbReference type="EMBL" id="BLYL01000011">
    <property type="protein sequence ID" value="GFO94860.1"/>
    <property type="molecule type" value="Genomic_DNA"/>
</dbReference>
<dbReference type="AlphaFoldDB" id="A0AAI9K378"/>
<name>A0AAI9K378_9FIRM</name>
<evidence type="ECO:0000313" key="2">
    <source>
        <dbReference type="Proteomes" id="UP000660047"/>
    </source>
</evidence>
<organism evidence="1 2">
    <name type="scientific">Coprococcus eutactus</name>
    <dbReference type="NCBI Taxonomy" id="33043"/>
    <lineage>
        <taxon>Bacteria</taxon>
        <taxon>Bacillati</taxon>
        <taxon>Bacillota</taxon>
        <taxon>Clostridia</taxon>
        <taxon>Lachnospirales</taxon>
        <taxon>Lachnospiraceae</taxon>
        <taxon>Coprococcus</taxon>
    </lineage>
</organism>
<protein>
    <submittedName>
        <fullName evidence="1">Uncharacterized protein</fullName>
    </submittedName>
</protein>
<comment type="caution">
    <text evidence="1">The sequence shown here is derived from an EMBL/GenBank/DDBJ whole genome shotgun (WGS) entry which is preliminary data.</text>
</comment>
<evidence type="ECO:0000313" key="1">
    <source>
        <dbReference type="EMBL" id="GFO94860.1"/>
    </source>
</evidence>
<proteinExistence type="predicted"/>
<accession>A0AAI9K378</accession>